<comment type="similarity">
    <text evidence="3">Belongs to the HTATSF1 family.</text>
</comment>
<comment type="subunit">
    <text evidence="20">Component of the 17S U2 SnRNP complex, a ribonucleoprotein complex that contains small nuclear RNA (snRNA) U2 and a number of specific proteins. Within the 17S U2 SnRNP complex, interacts (via UHM region) directly with SF3B1. Component of a complex which is at least composed of HTATSF1/Tat-SF1, the P-TEFb complex components CDK9 and CCNT1, RNA polymerase II, SUPT5H, and NCL/nucleolin. Interacts with GTF2F2/RAP30 and POLR2A. Interacts with TCERG1/CA150. Interacts with (poly-ADP-ribosylated) RPA1; promoting HTATSF1 recruitment to DNA damage sites. Interacts (when phosphorylated) with TOPBP1; promoting recruitment of TOPBP1 to DNA damage sites during S-phase.</text>
</comment>
<evidence type="ECO:0000256" key="9">
    <source>
        <dbReference type="ARBA" id="ARBA00022737"/>
    </source>
</evidence>
<dbReference type="InterPro" id="IPR035979">
    <property type="entry name" value="RBD_domain_sf"/>
</dbReference>
<keyword evidence="7" id="KW-0507">mRNA processing</keyword>
<evidence type="ECO:0000256" key="18">
    <source>
        <dbReference type="ARBA" id="ARBA00023204"/>
    </source>
</evidence>
<keyword evidence="4" id="KW-0158">Chromosome</keyword>
<evidence type="ECO:0000256" key="1">
    <source>
        <dbReference type="ARBA" id="ARBA00004123"/>
    </source>
</evidence>
<dbReference type="CDD" id="cd12282">
    <property type="entry name" value="RRM2_TatSF1_like"/>
    <property type="match status" value="1"/>
</dbReference>
<dbReference type="GO" id="GO:0005684">
    <property type="term" value="C:U2-type spliceosomal complex"/>
    <property type="evidence" value="ECO:0007669"/>
    <property type="project" value="TreeGrafter"/>
</dbReference>
<evidence type="ECO:0000256" key="19">
    <source>
        <dbReference type="ARBA" id="ARBA00023242"/>
    </source>
</evidence>
<dbReference type="SMART" id="SM00360">
    <property type="entry name" value="RRM"/>
    <property type="match status" value="2"/>
</dbReference>
<dbReference type="CDD" id="cd12281">
    <property type="entry name" value="RRM1_TatSF1_like"/>
    <property type="match status" value="1"/>
</dbReference>
<protein>
    <recommendedName>
        <fullName evidence="21">17S U2 SnRNP complex component HTATSF1</fullName>
    </recommendedName>
</protein>
<evidence type="ECO:0000256" key="14">
    <source>
        <dbReference type="ARBA" id="ARBA00023015"/>
    </source>
</evidence>
<gene>
    <name evidence="25" type="ORF">RUM43_010875</name>
</gene>
<dbReference type="EMBL" id="JAWJWE010000039">
    <property type="protein sequence ID" value="KAK6620583.1"/>
    <property type="molecule type" value="Genomic_DNA"/>
</dbReference>
<evidence type="ECO:0000256" key="12">
    <source>
        <dbReference type="ARBA" id="ARBA00022884"/>
    </source>
</evidence>
<evidence type="ECO:0000313" key="25">
    <source>
        <dbReference type="EMBL" id="KAK6620583.1"/>
    </source>
</evidence>
<dbReference type="GO" id="GO:0006281">
    <property type="term" value="P:DNA repair"/>
    <property type="evidence" value="ECO:0007669"/>
    <property type="project" value="UniProtKB-KW"/>
</dbReference>
<keyword evidence="13" id="KW-0007">Acetylation</keyword>
<reference evidence="25 26" key="1">
    <citation type="submission" date="2023-10" db="EMBL/GenBank/DDBJ databases">
        <title>Genomes of two closely related lineages of the louse Polyplax serrata with different host specificities.</title>
        <authorList>
            <person name="Martinu J."/>
            <person name="Tarabai H."/>
            <person name="Stefka J."/>
            <person name="Hypsa V."/>
        </authorList>
    </citation>
    <scope>NUCLEOTIDE SEQUENCE [LARGE SCALE GENOMIC DNA]</scope>
    <source>
        <strain evidence="25">HR10_N</strain>
    </source>
</reference>
<keyword evidence="18" id="KW-0234">DNA repair</keyword>
<proteinExistence type="inferred from homology"/>
<accession>A0AAN8RT52</accession>
<comment type="caution">
    <text evidence="25">The sequence shown here is derived from an EMBL/GenBank/DDBJ whole genome shotgun (WGS) entry which is preliminary data.</text>
</comment>
<evidence type="ECO:0000256" key="10">
    <source>
        <dbReference type="ARBA" id="ARBA00022763"/>
    </source>
</evidence>
<evidence type="ECO:0000313" key="26">
    <source>
        <dbReference type="Proteomes" id="UP001372834"/>
    </source>
</evidence>
<evidence type="ECO:0000256" key="22">
    <source>
        <dbReference type="PROSITE-ProRule" id="PRU00176"/>
    </source>
</evidence>
<evidence type="ECO:0000256" key="23">
    <source>
        <dbReference type="SAM" id="MobiDB-lite"/>
    </source>
</evidence>
<evidence type="ECO:0000256" key="16">
    <source>
        <dbReference type="ARBA" id="ARBA00023163"/>
    </source>
</evidence>
<keyword evidence="17" id="KW-0508">mRNA splicing</keyword>
<evidence type="ECO:0000256" key="20">
    <source>
        <dbReference type="ARBA" id="ARBA00062124"/>
    </source>
</evidence>
<keyword evidence="8" id="KW-0747">Spliceosome</keyword>
<evidence type="ECO:0000256" key="7">
    <source>
        <dbReference type="ARBA" id="ARBA00022664"/>
    </source>
</evidence>
<keyword evidence="16" id="KW-0804">Transcription</keyword>
<keyword evidence="11" id="KW-0832">Ubl conjugation</keyword>
<dbReference type="InterPro" id="IPR034393">
    <property type="entry name" value="TatSF1-like"/>
</dbReference>
<dbReference type="InterPro" id="IPR034392">
    <property type="entry name" value="TatSF1-like_RRM1"/>
</dbReference>
<keyword evidence="12 22" id="KW-0694">RNA-binding</keyword>
<feature type="domain" description="RRM" evidence="24">
    <location>
        <begin position="294"/>
        <end position="379"/>
    </location>
</feature>
<keyword evidence="19" id="KW-0539">Nucleus</keyword>
<keyword evidence="9" id="KW-0677">Repeat</keyword>
<evidence type="ECO:0000256" key="3">
    <source>
        <dbReference type="ARBA" id="ARBA00007747"/>
    </source>
</evidence>
<dbReference type="Pfam" id="PF00076">
    <property type="entry name" value="RRM_1"/>
    <property type="match status" value="2"/>
</dbReference>
<dbReference type="PANTHER" id="PTHR15608">
    <property type="entry name" value="SPLICING FACTOR U2AF-ASSOCIATED PROTEIN 2"/>
    <property type="match status" value="1"/>
</dbReference>
<feature type="region of interest" description="Disordered" evidence="23">
    <location>
        <begin position="124"/>
        <end position="143"/>
    </location>
</feature>
<comment type="subcellular location">
    <subcellularLocation>
        <location evidence="2">Chromosome</location>
    </subcellularLocation>
    <subcellularLocation>
        <location evidence="1">Nucleus</location>
    </subcellularLocation>
</comment>
<keyword evidence="14" id="KW-0805">Transcription regulation</keyword>
<dbReference type="PANTHER" id="PTHR15608:SF0">
    <property type="entry name" value="HIV TAT-SPECIFIC FACTOR 1"/>
    <property type="match status" value="1"/>
</dbReference>
<evidence type="ECO:0000259" key="24">
    <source>
        <dbReference type="PROSITE" id="PS50102"/>
    </source>
</evidence>
<dbReference type="SUPFAM" id="SSF54928">
    <property type="entry name" value="RNA-binding domain, RBD"/>
    <property type="match status" value="2"/>
</dbReference>
<dbReference type="Proteomes" id="UP001372834">
    <property type="component" value="Unassembled WGS sequence"/>
</dbReference>
<dbReference type="GO" id="GO:0003723">
    <property type="term" value="F:RNA binding"/>
    <property type="evidence" value="ECO:0007669"/>
    <property type="project" value="UniProtKB-UniRule"/>
</dbReference>
<feature type="domain" description="RRM" evidence="24">
    <location>
        <begin position="161"/>
        <end position="247"/>
    </location>
</feature>
<organism evidence="25 26">
    <name type="scientific">Polyplax serrata</name>
    <name type="common">Common mouse louse</name>
    <dbReference type="NCBI Taxonomy" id="468196"/>
    <lineage>
        <taxon>Eukaryota</taxon>
        <taxon>Metazoa</taxon>
        <taxon>Ecdysozoa</taxon>
        <taxon>Arthropoda</taxon>
        <taxon>Hexapoda</taxon>
        <taxon>Insecta</taxon>
        <taxon>Pterygota</taxon>
        <taxon>Neoptera</taxon>
        <taxon>Paraneoptera</taxon>
        <taxon>Psocodea</taxon>
        <taxon>Troctomorpha</taxon>
        <taxon>Phthiraptera</taxon>
        <taxon>Anoplura</taxon>
        <taxon>Polyplacidae</taxon>
        <taxon>Polyplax</taxon>
    </lineage>
</organism>
<dbReference type="PROSITE" id="PS50102">
    <property type="entry name" value="RRM"/>
    <property type="match status" value="2"/>
</dbReference>
<evidence type="ECO:0000256" key="11">
    <source>
        <dbReference type="ARBA" id="ARBA00022843"/>
    </source>
</evidence>
<dbReference type="InterPro" id="IPR012677">
    <property type="entry name" value="Nucleotide-bd_a/b_plait_sf"/>
</dbReference>
<keyword evidence="10" id="KW-0227">DNA damage</keyword>
<evidence type="ECO:0000256" key="5">
    <source>
        <dbReference type="ARBA" id="ARBA00022499"/>
    </source>
</evidence>
<evidence type="ECO:0000256" key="17">
    <source>
        <dbReference type="ARBA" id="ARBA00023187"/>
    </source>
</evidence>
<evidence type="ECO:0000256" key="4">
    <source>
        <dbReference type="ARBA" id="ARBA00022454"/>
    </source>
</evidence>
<keyword evidence="6" id="KW-0597">Phosphoprotein</keyword>
<dbReference type="GO" id="GO:0005686">
    <property type="term" value="C:U2 snRNP"/>
    <property type="evidence" value="ECO:0007669"/>
    <property type="project" value="TreeGrafter"/>
</dbReference>
<feature type="region of interest" description="Disordered" evidence="23">
    <location>
        <begin position="48"/>
        <end position="82"/>
    </location>
</feature>
<evidence type="ECO:0000256" key="2">
    <source>
        <dbReference type="ARBA" id="ARBA00004286"/>
    </source>
</evidence>
<dbReference type="AlphaFoldDB" id="A0AAN8RT52"/>
<name>A0AAN8RT52_POLSC</name>
<keyword evidence="15" id="KW-0010">Activator</keyword>
<dbReference type="Gene3D" id="3.30.70.330">
    <property type="match status" value="2"/>
</dbReference>
<dbReference type="GO" id="GO:0005694">
    <property type="term" value="C:chromosome"/>
    <property type="evidence" value="ECO:0007669"/>
    <property type="project" value="UniProtKB-SubCell"/>
</dbReference>
<evidence type="ECO:0000256" key="8">
    <source>
        <dbReference type="ARBA" id="ARBA00022728"/>
    </source>
</evidence>
<evidence type="ECO:0000256" key="15">
    <source>
        <dbReference type="ARBA" id="ARBA00023159"/>
    </source>
</evidence>
<dbReference type="FunFam" id="3.30.70.330:FF:000105">
    <property type="entry name" value="HIV Tat-specific factor 1 homolog"/>
    <property type="match status" value="1"/>
</dbReference>
<sequence>MDDQDKKIPESTDNSDFMNKYGVTLKDNKYTYVDSNGQTFVWDETKNSWEKKDAADSTSGEISDTDKTKSTPQYGFDGKHHTYTDPRDNTTYFWDNDKNAWFPKVDDDFLAMYNMSYGFVDNTTPAEPSQAQTSSNKQETDLKRKAPQQPCWFEEDEKYCTKVYVSNLPLDITEEEFVNLMQKCGLVMKDVNTHKWKVKLYMDKENNHFKGDALCTYIKKESVDLALSVLDEYEFKGSKISVQRAKFQMKGEYNPALKPKKKKRKEKEKEKKILDKLFEWKPEKLRGEREKHEKTVIIKNLFEPSIFDSHMELILEYTQDLREECSKCGVIRKLILHDKHPEGVAQVTFSDPEEADLCIKLLNNRWFGKRKITAEVWDGKTKYKIVENEKEEKERLDSWKKFLESEEQKERDS</sequence>
<evidence type="ECO:0000256" key="21">
    <source>
        <dbReference type="ARBA" id="ARBA00073773"/>
    </source>
</evidence>
<dbReference type="GO" id="GO:0000398">
    <property type="term" value="P:mRNA splicing, via spliceosome"/>
    <property type="evidence" value="ECO:0007669"/>
    <property type="project" value="InterPro"/>
</dbReference>
<evidence type="ECO:0000256" key="6">
    <source>
        <dbReference type="ARBA" id="ARBA00022553"/>
    </source>
</evidence>
<keyword evidence="5" id="KW-1017">Isopeptide bond</keyword>
<feature type="compositionally biased region" description="Polar residues" evidence="23">
    <location>
        <begin position="124"/>
        <end position="137"/>
    </location>
</feature>
<evidence type="ECO:0000256" key="13">
    <source>
        <dbReference type="ARBA" id="ARBA00022990"/>
    </source>
</evidence>
<dbReference type="FunFam" id="3.30.70.330:FF:000202">
    <property type="entry name" value="HIV Tat-specific factor 1"/>
    <property type="match status" value="1"/>
</dbReference>
<dbReference type="InterPro" id="IPR000504">
    <property type="entry name" value="RRM_dom"/>
</dbReference>